<evidence type="ECO:0000313" key="2">
    <source>
        <dbReference type="EMBL" id="MDT0309346.1"/>
    </source>
</evidence>
<sequence length="157" mass="16833">MRITKTRARSFLAGAVAAAGLVALASPPAQAAASWSASYGELPGEGLYPEETSCSGAYGQPDVPGGATRTAQYNGRTLTLRFYYHGDCGAFARVENAPQECSAHINRLEGNSIVWMRETVDPGLDYAYTMIANNLDGRQARAVLFCGDTALARTEWY</sequence>
<keyword evidence="1" id="KW-0732">Signal</keyword>
<name>A0ABU2LCN9_9ACTN</name>
<proteinExistence type="predicted"/>
<protein>
    <recommendedName>
        <fullName evidence="4">Serine/threonine protein kinase</fullName>
    </recommendedName>
</protein>
<feature type="signal peptide" evidence="1">
    <location>
        <begin position="1"/>
        <end position="31"/>
    </location>
</feature>
<gene>
    <name evidence="2" type="ORF">RM780_20625</name>
</gene>
<dbReference type="EMBL" id="JAVREN010000035">
    <property type="protein sequence ID" value="MDT0309346.1"/>
    <property type="molecule type" value="Genomic_DNA"/>
</dbReference>
<evidence type="ECO:0008006" key="4">
    <source>
        <dbReference type="Google" id="ProtNLM"/>
    </source>
</evidence>
<comment type="caution">
    <text evidence="2">The sequence shown here is derived from an EMBL/GenBank/DDBJ whole genome shotgun (WGS) entry which is preliminary data.</text>
</comment>
<accession>A0ABU2LCN9</accession>
<evidence type="ECO:0000313" key="3">
    <source>
        <dbReference type="Proteomes" id="UP001183388"/>
    </source>
</evidence>
<reference evidence="3" key="1">
    <citation type="submission" date="2023-07" db="EMBL/GenBank/DDBJ databases">
        <title>30 novel species of actinomycetes from the DSMZ collection.</title>
        <authorList>
            <person name="Nouioui I."/>
        </authorList>
    </citation>
    <scope>NUCLEOTIDE SEQUENCE [LARGE SCALE GENOMIC DNA]</scope>
    <source>
        <strain evidence="3">DSM 44917</strain>
    </source>
</reference>
<keyword evidence="3" id="KW-1185">Reference proteome</keyword>
<dbReference type="Proteomes" id="UP001183388">
    <property type="component" value="Unassembled WGS sequence"/>
</dbReference>
<feature type="chain" id="PRO_5045135263" description="Serine/threonine protein kinase" evidence="1">
    <location>
        <begin position="32"/>
        <end position="157"/>
    </location>
</feature>
<dbReference type="RefSeq" id="WP_311632300.1">
    <property type="nucleotide sequence ID" value="NZ_JAVREN010000035.1"/>
</dbReference>
<dbReference type="InterPro" id="IPR006311">
    <property type="entry name" value="TAT_signal"/>
</dbReference>
<organism evidence="2 3">
    <name type="scientific">Streptomyces boetiae</name>
    <dbReference type="NCBI Taxonomy" id="3075541"/>
    <lineage>
        <taxon>Bacteria</taxon>
        <taxon>Bacillati</taxon>
        <taxon>Actinomycetota</taxon>
        <taxon>Actinomycetes</taxon>
        <taxon>Kitasatosporales</taxon>
        <taxon>Streptomycetaceae</taxon>
        <taxon>Streptomyces</taxon>
    </lineage>
</organism>
<evidence type="ECO:0000256" key="1">
    <source>
        <dbReference type="SAM" id="SignalP"/>
    </source>
</evidence>
<dbReference type="PROSITE" id="PS51318">
    <property type="entry name" value="TAT"/>
    <property type="match status" value="1"/>
</dbReference>